<feature type="chain" id="PRO_5011606047" description="F5/8 type C domain-containing protein" evidence="1">
    <location>
        <begin position="22"/>
        <end position="809"/>
    </location>
</feature>
<dbReference type="Pfam" id="PF07944">
    <property type="entry name" value="Beta-AFase-like_GH127_cat"/>
    <property type="match status" value="1"/>
</dbReference>
<dbReference type="InterPro" id="IPR008928">
    <property type="entry name" value="6-hairpin_glycosidase_sf"/>
</dbReference>
<feature type="domain" description="Non-reducing end beta-L-arabinofuranosidase-like GH127 C-terminal" evidence="4">
    <location>
        <begin position="551"/>
        <end position="656"/>
    </location>
</feature>
<dbReference type="GO" id="GO:0005975">
    <property type="term" value="P:carbohydrate metabolic process"/>
    <property type="evidence" value="ECO:0007669"/>
    <property type="project" value="InterPro"/>
</dbReference>
<dbReference type="InterPro" id="IPR012878">
    <property type="entry name" value="Beta-AFase-like_GH127_cat"/>
</dbReference>
<dbReference type="Pfam" id="PF20736">
    <property type="entry name" value="Glyco_hydro127M"/>
    <property type="match status" value="1"/>
</dbReference>
<protein>
    <recommendedName>
        <fullName evidence="7">F5/8 type C domain-containing protein</fullName>
    </recommendedName>
</protein>
<dbReference type="InterPro" id="IPR049046">
    <property type="entry name" value="Beta-AFase-like_GH127_middle"/>
</dbReference>
<evidence type="ECO:0008006" key="7">
    <source>
        <dbReference type="Google" id="ProtNLM"/>
    </source>
</evidence>
<dbReference type="PANTHER" id="PTHR43465">
    <property type="entry name" value="DUF1680 DOMAIN PROTEIN (AFU_ORTHOLOGUE AFUA_1G08910)"/>
    <property type="match status" value="1"/>
</dbReference>
<name>A0A1I0QE84_9BACT</name>
<feature type="domain" description="Non-reducing end beta-L-arabinofuranosidase-like GH127 catalytic" evidence="2">
    <location>
        <begin position="38"/>
        <end position="425"/>
    </location>
</feature>
<gene>
    <name evidence="5" type="ORF">SAMN04487850_2387</name>
</gene>
<evidence type="ECO:0000259" key="2">
    <source>
        <dbReference type="Pfam" id="PF07944"/>
    </source>
</evidence>
<dbReference type="PANTHER" id="PTHR43465:SF2">
    <property type="entry name" value="DUF1680 DOMAIN PROTEIN (AFU_ORTHOLOGUE AFUA_1G08910)"/>
    <property type="match status" value="1"/>
</dbReference>
<evidence type="ECO:0000259" key="3">
    <source>
        <dbReference type="Pfam" id="PF20736"/>
    </source>
</evidence>
<dbReference type="EMBL" id="FOIQ01000006">
    <property type="protein sequence ID" value="SEW25264.1"/>
    <property type="molecule type" value="Genomic_DNA"/>
</dbReference>
<reference evidence="5 6" key="1">
    <citation type="submission" date="2016-10" db="EMBL/GenBank/DDBJ databases">
        <authorList>
            <person name="de Groot N.N."/>
        </authorList>
    </citation>
    <scope>NUCLEOTIDE SEQUENCE [LARGE SCALE GENOMIC DNA]</scope>
    <source>
        <strain evidence="5 6">TC2-24</strain>
    </source>
</reference>
<dbReference type="SUPFAM" id="SSF49785">
    <property type="entry name" value="Galactose-binding domain-like"/>
    <property type="match status" value="1"/>
</dbReference>
<dbReference type="InterPro" id="IPR049174">
    <property type="entry name" value="Beta-AFase-like"/>
</dbReference>
<accession>A0A1I0QE84</accession>
<feature type="domain" description="Non-reducing end beta-L-arabinofuranosidase-like GH127 middle" evidence="3">
    <location>
        <begin position="436"/>
        <end position="549"/>
    </location>
</feature>
<dbReference type="AlphaFoldDB" id="A0A1I0QE84"/>
<dbReference type="Pfam" id="PF20737">
    <property type="entry name" value="Glyco_hydro127C"/>
    <property type="match status" value="1"/>
</dbReference>
<evidence type="ECO:0000313" key="6">
    <source>
        <dbReference type="Proteomes" id="UP000199373"/>
    </source>
</evidence>
<dbReference type="Proteomes" id="UP000199373">
    <property type="component" value="Unassembled WGS sequence"/>
</dbReference>
<dbReference type="RefSeq" id="WP_091916926.1">
    <property type="nucleotide sequence ID" value="NZ_FOIQ01000006.1"/>
</dbReference>
<dbReference type="InterPro" id="IPR049049">
    <property type="entry name" value="Beta-AFase-like_GH127_C"/>
</dbReference>
<evidence type="ECO:0000256" key="1">
    <source>
        <dbReference type="SAM" id="SignalP"/>
    </source>
</evidence>
<dbReference type="InterPro" id="IPR008979">
    <property type="entry name" value="Galactose-bd-like_sf"/>
</dbReference>
<proteinExistence type="predicted"/>
<dbReference type="Gene3D" id="1.50.10.20">
    <property type="match status" value="1"/>
</dbReference>
<evidence type="ECO:0000313" key="5">
    <source>
        <dbReference type="EMBL" id="SEW25264.1"/>
    </source>
</evidence>
<feature type="signal peptide" evidence="1">
    <location>
        <begin position="1"/>
        <end position="21"/>
    </location>
</feature>
<dbReference type="Gene3D" id="2.60.120.260">
    <property type="entry name" value="Galactose-binding domain-like"/>
    <property type="match status" value="1"/>
</dbReference>
<sequence>MKRLMTIGLAAVMVLPMAAVGKQYQTNGYPISPVPFTNVKVAPGTFWGQRLEASRKVTIPLAFSKCEETGRYTNFSNAARHLKNPSEVFKVGGLAFDDTDPYKTIEGASYILQTYPDRKLVAYIDSVLDIIASAQEPDGYLYTSRTQNPQQPHEWAGDKRWSMEEDLSHELYNLGHMVEGAIAHYQATGSRKFLDIAIRYADCVCREVGPNPGQACVVPGHQIAEMALAKLYLVTGDKKYLDEAKFFLDYRGKTTIVHDYSQAHKPVVEQDEAVGHAVRAAYMYAGMADVAALTGDKDYINAIDAIWDNIVSKKLYITGGIGATSNGEAFGANYELPNMSAYCETCAAIGNVYVNYRLFLLHGESKYYDVLERTLYNGLISGVSLQGDGFFYPNPLESMGQHQRQAWFGCACCPSNICRFIPSLPGYVYAVKDRDVYVNLFLSNKSTLAVAGKKVTLSQTTDYPWNGDVAVTVDQNTVGSFALKIRIPGWVRNQVVPSNLYQYTDGKRLGYRVTVNGTTVADAQLTSDGYYTINRKWKKGDRVQIHFDMEPRTVRANNKVEADRGMIAVERGPLVYCAEHPDNHFDIMGALINQEPQFTVGKGEIAGTQILTLTTDAQLLNFNRQGRLETIDQVLTLIPYYAWCHRGSGKMRVWLPQDLKATNPSLPATLASESKVGSSCSVPAISSINDRLIPKDENDRSVPYTHWWPKKDCTEWLSYEFPEEATVQSATVYWYDDGPWGGCRVPQSWRILYQDAQGDWIPVGGADGYPTEKGSACTVNFNPVKTKALRLEVTLPADNATGLFEWSVR</sequence>
<keyword evidence="6" id="KW-1185">Reference proteome</keyword>
<keyword evidence="1" id="KW-0732">Signal</keyword>
<dbReference type="SUPFAM" id="SSF48208">
    <property type="entry name" value="Six-hairpin glycosidases"/>
    <property type="match status" value="1"/>
</dbReference>
<organism evidence="5 6">
    <name type="scientific">Prevotella aff. ruminicola Tc2-24</name>
    <dbReference type="NCBI Taxonomy" id="81582"/>
    <lineage>
        <taxon>Bacteria</taxon>
        <taxon>Pseudomonadati</taxon>
        <taxon>Bacteroidota</taxon>
        <taxon>Bacteroidia</taxon>
        <taxon>Bacteroidales</taxon>
        <taxon>Prevotellaceae</taxon>
        <taxon>Prevotella</taxon>
    </lineage>
</organism>
<evidence type="ECO:0000259" key="4">
    <source>
        <dbReference type="Pfam" id="PF20737"/>
    </source>
</evidence>